<dbReference type="OrthoDB" id="514248at2759"/>
<dbReference type="AlphaFoldDB" id="A0A1Y3AX58"/>
<dbReference type="EMBL" id="MUJZ01053255">
    <property type="protein sequence ID" value="OTF73081.1"/>
    <property type="molecule type" value="Genomic_DNA"/>
</dbReference>
<feature type="region of interest" description="Disordered" evidence="1">
    <location>
        <begin position="107"/>
        <end position="128"/>
    </location>
</feature>
<accession>A0A1Y3AX58</accession>
<gene>
    <name evidence="2" type="ORF">BLA29_010712</name>
</gene>
<organism evidence="2 3">
    <name type="scientific">Euroglyphus maynei</name>
    <name type="common">Mayne's house dust mite</name>
    <dbReference type="NCBI Taxonomy" id="6958"/>
    <lineage>
        <taxon>Eukaryota</taxon>
        <taxon>Metazoa</taxon>
        <taxon>Ecdysozoa</taxon>
        <taxon>Arthropoda</taxon>
        <taxon>Chelicerata</taxon>
        <taxon>Arachnida</taxon>
        <taxon>Acari</taxon>
        <taxon>Acariformes</taxon>
        <taxon>Sarcoptiformes</taxon>
        <taxon>Astigmata</taxon>
        <taxon>Psoroptidia</taxon>
        <taxon>Analgoidea</taxon>
        <taxon>Pyroglyphidae</taxon>
        <taxon>Pyroglyphinae</taxon>
        <taxon>Euroglyphus</taxon>
    </lineage>
</organism>
<name>A0A1Y3AX58_EURMA</name>
<dbReference type="Proteomes" id="UP000194236">
    <property type="component" value="Unassembled WGS sequence"/>
</dbReference>
<reference evidence="2 3" key="1">
    <citation type="submission" date="2017-03" db="EMBL/GenBank/DDBJ databases">
        <title>Genome Survey of Euroglyphus maynei.</title>
        <authorList>
            <person name="Arlian L.G."/>
            <person name="Morgan M.S."/>
            <person name="Rider S.D."/>
        </authorList>
    </citation>
    <scope>NUCLEOTIDE SEQUENCE [LARGE SCALE GENOMIC DNA]</scope>
    <source>
        <strain evidence="2">Arlian Lab</strain>
        <tissue evidence="2">Whole body</tissue>
    </source>
</reference>
<protein>
    <submittedName>
        <fullName evidence="2">Uncharacterized protein</fullName>
    </submittedName>
</protein>
<evidence type="ECO:0000313" key="2">
    <source>
        <dbReference type="EMBL" id="OTF73081.1"/>
    </source>
</evidence>
<evidence type="ECO:0000256" key="1">
    <source>
        <dbReference type="SAM" id="MobiDB-lite"/>
    </source>
</evidence>
<sequence length="185" mass="22215">RWALAWTFNEKFDLANSPKILHSKSRPLIHYLDRNMKSCDYKIESIGNYIENLLLNDLNIEQFQMIKLNKRIEFDIKSNEANWKNQRRKRRREKLLKESMEKMDEDQFINTGKRPLDDGDDSQNSNKKFSQTNELCKINLTYLLHCSLIIKRDKQDILIKMETKQCSQNKSSTFELLQYFKNKLT</sequence>
<proteinExistence type="predicted"/>
<evidence type="ECO:0000313" key="3">
    <source>
        <dbReference type="Proteomes" id="UP000194236"/>
    </source>
</evidence>
<keyword evidence="3" id="KW-1185">Reference proteome</keyword>
<comment type="caution">
    <text evidence="2">The sequence shown here is derived from an EMBL/GenBank/DDBJ whole genome shotgun (WGS) entry which is preliminary data.</text>
</comment>
<feature type="non-terminal residue" evidence="2">
    <location>
        <position position="1"/>
    </location>
</feature>